<dbReference type="PANTHER" id="PTHR47788:SF1">
    <property type="entry name" value="A-ADDING TRNA NUCLEOTIDYLTRANSFERASE"/>
    <property type="match status" value="1"/>
</dbReference>
<dbReference type="Proteomes" id="UP000807825">
    <property type="component" value="Unassembled WGS sequence"/>
</dbReference>
<dbReference type="SUPFAM" id="SSF64182">
    <property type="entry name" value="DHH phosphoesterases"/>
    <property type="match status" value="1"/>
</dbReference>
<comment type="cofactor">
    <cofactor evidence="1">
        <name>Mg(2+)</name>
        <dbReference type="ChEBI" id="CHEBI:18420"/>
    </cofactor>
</comment>
<evidence type="ECO:0000313" key="11">
    <source>
        <dbReference type="Proteomes" id="UP000807825"/>
    </source>
</evidence>
<dbReference type="InterPro" id="IPR052390">
    <property type="entry name" value="tRNA_nt/polyA_polymerase"/>
</dbReference>
<evidence type="ECO:0000256" key="4">
    <source>
        <dbReference type="ARBA" id="ARBA00022695"/>
    </source>
</evidence>
<dbReference type="PANTHER" id="PTHR47788">
    <property type="entry name" value="POLYA POLYMERASE"/>
    <property type="match status" value="1"/>
</dbReference>
<dbReference type="EMBL" id="JACRDE010000413">
    <property type="protein sequence ID" value="MBI5250981.1"/>
    <property type="molecule type" value="Genomic_DNA"/>
</dbReference>
<evidence type="ECO:0000256" key="8">
    <source>
        <dbReference type="ARBA" id="ARBA00022884"/>
    </source>
</evidence>
<protein>
    <submittedName>
        <fullName evidence="10">DHH family phosphoesterase</fullName>
    </submittedName>
</protein>
<sequence length="202" mass="22809">MEVITTHVNADFDAFASMVAAKKLYPDALVAFPGSQEKSLRDFFMESTLYILSIERAKDIDLEKVDRLILVDTRQKGRIGRFSGLADSEKVQIHIYDHHPDSEDDMKGHEEIIREVGATVTILINEIRDRRIEITAEEATVLALGIYEDTGSFSFSSTTEEDFEAAGWLLRKGANLNIVSNMMTSELSRDQIEVLHQLIQES</sequence>
<comment type="caution">
    <text evidence="10">The sequence shown here is derived from an EMBL/GenBank/DDBJ whole genome shotgun (WGS) entry which is preliminary data.</text>
</comment>
<comment type="similarity">
    <text evidence="2">Belongs to the tRNA nucleotidyltransferase/poly(A) polymerase family.</text>
</comment>
<dbReference type="InterPro" id="IPR001667">
    <property type="entry name" value="DDH_dom"/>
</dbReference>
<accession>A0A9D6Z7C6</accession>
<name>A0A9D6Z7C6_9BACT</name>
<evidence type="ECO:0000256" key="5">
    <source>
        <dbReference type="ARBA" id="ARBA00022723"/>
    </source>
</evidence>
<keyword evidence="4" id="KW-0548">Nucleotidyltransferase</keyword>
<dbReference type="AlphaFoldDB" id="A0A9D6Z7C6"/>
<dbReference type="GO" id="GO:0008033">
    <property type="term" value="P:tRNA processing"/>
    <property type="evidence" value="ECO:0007669"/>
    <property type="project" value="UniProtKB-KW"/>
</dbReference>
<dbReference type="InterPro" id="IPR038763">
    <property type="entry name" value="DHH_sf"/>
</dbReference>
<dbReference type="GO" id="GO:0000166">
    <property type="term" value="F:nucleotide binding"/>
    <property type="evidence" value="ECO:0007669"/>
    <property type="project" value="UniProtKB-KW"/>
</dbReference>
<evidence type="ECO:0000313" key="10">
    <source>
        <dbReference type="EMBL" id="MBI5250981.1"/>
    </source>
</evidence>
<gene>
    <name evidence="10" type="ORF">HY912_15945</name>
</gene>
<evidence type="ECO:0000256" key="2">
    <source>
        <dbReference type="ARBA" id="ARBA00007265"/>
    </source>
</evidence>
<dbReference type="GO" id="GO:0046872">
    <property type="term" value="F:metal ion binding"/>
    <property type="evidence" value="ECO:0007669"/>
    <property type="project" value="UniProtKB-KW"/>
</dbReference>
<dbReference type="GO" id="GO:0003723">
    <property type="term" value="F:RNA binding"/>
    <property type="evidence" value="ECO:0007669"/>
    <property type="project" value="UniProtKB-KW"/>
</dbReference>
<feature type="domain" description="DDH" evidence="9">
    <location>
        <begin position="3"/>
        <end position="146"/>
    </location>
</feature>
<reference evidence="10" key="1">
    <citation type="submission" date="2020-07" db="EMBL/GenBank/DDBJ databases">
        <title>Huge and variable diversity of episymbiotic CPR bacteria and DPANN archaea in groundwater ecosystems.</title>
        <authorList>
            <person name="He C.Y."/>
            <person name="Keren R."/>
            <person name="Whittaker M."/>
            <person name="Farag I.F."/>
            <person name="Doudna J."/>
            <person name="Cate J.H.D."/>
            <person name="Banfield J.F."/>
        </authorList>
    </citation>
    <scope>NUCLEOTIDE SEQUENCE</scope>
    <source>
        <strain evidence="10">NC_groundwater_1664_Pr3_B-0.1um_52_9</strain>
    </source>
</reference>
<keyword evidence="6" id="KW-0547">Nucleotide-binding</keyword>
<feature type="non-terminal residue" evidence="10">
    <location>
        <position position="202"/>
    </location>
</feature>
<keyword evidence="8" id="KW-0694">RNA-binding</keyword>
<evidence type="ECO:0000256" key="1">
    <source>
        <dbReference type="ARBA" id="ARBA00001946"/>
    </source>
</evidence>
<keyword evidence="5" id="KW-0479">Metal-binding</keyword>
<keyword evidence="7" id="KW-0460">Magnesium</keyword>
<dbReference type="GO" id="GO:0016779">
    <property type="term" value="F:nucleotidyltransferase activity"/>
    <property type="evidence" value="ECO:0007669"/>
    <property type="project" value="UniProtKB-KW"/>
</dbReference>
<proteinExistence type="inferred from homology"/>
<keyword evidence="3" id="KW-0819">tRNA processing</keyword>
<organism evidence="10 11">
    <name type="scientific">Desulfomonile tiedjei</name>
    <dbReference type="NCBI Taxonomy" id="2358"/>
    <lineage>
        <taxon>Bacteria</taxon>
        <taxon>Pseudomonadati</taxon>
        <taxon>Thermodesulfobacteriota</taxon>
        <taxon>Desulfomonilia</taxon>
        <taxon>Desulfomonilales</taxon>
        <taxon>Desulfomonilaceae</taxon>
        <taxon>Desulfomonile</taxon>
    </lineage>
</organism>
<evidence type="ECO:0000259" key="9">
    <source>
        <dbReference type="Pfam" id="PF01368"/>
    </source>
</evidence>
<dbReference type="Pfam" id="PF01368">
    <property type="entry name" value="DHH"/>
    <property type="match status" value="1"/>
</dbReference>
<evidence type="ECO:0000256" key="7">
    <source>
        <dbReference type="ARBA" id="ARBA00022842"/>
    </source>
</evidence>
<evidence type="ECO:0000256" key="3">
    <source>
        <dbReference type="ARBA" id="ARBA00022694"/>
    </source>
</evidence>
<dbReference type="Gene3D" id="3.90.1640.10">
    <property type="entry name" value="inorganic pyrophosphatase (n-terminal core)"/>
    <property type="match status" value="1"/>
</dbReference>
<evidence type="ECO:0000256" key="6">
    <source>
        <dbReference type="ARBA" id="ARBA00022741"/>
    </source>
</evidence>
<keyword evidence="4" id="KW-0808">Transferase</keyword>